<dbReference type="InterPro" id="IPR012337">
    <property type="entry name" value="RNaseH-like_sf"/>
</dbReference>
<gene>
    <name evidence="3" type="ORF">HD597_000342</name>
</gene>
<dbReference type="SUPFAM" id="SSF53098">
    <property type="entry name" value="Ribonuclease H-like"/>
    <property type="match status" value="1"/>
</dbReference>
<feature type="compositionally biased region" description="Polar residues" evidence="1">
    <location>
        <begin position="257"/>
        <end position="267"/>
    </location>
</feature>
<dbReference type="Gene3D" id="3.30.420.10">
    <property type="entry name" value="Ribonuclease H-like superfamily/Ribonuclease H"/>
    <property type="match status" value="1"/>
</dbReference>
<evidence type="ECO:0000313" key="4">
    <source>
        <dbReference type="Proteomes" id="UP001139648"/>
    </source>
</evidence>
<dbReference type="InterPro" id="IPR036397">
    <property type="entry name" value="RNaseH_sf"/>
</dbReference>
<evidence type="ECO:0000256" key="1">
    <source>
        <dbReference type="SAM" id="MobiDB-lite"/>
    </source>
</evidence>
<comment type="caution">
    <text evidence="3">The sequence shown here is derived from an EMBL/GenBank/DDBJ whole genome shotgun (WGS) entry which is preliminary data.</text>
</comment>
<dbReference type="Pfam" id="PF09299">
    <property type="entry name" value="Mu-transpos_C"/>
    <property type="match status" value="1"/>
</dbReference>
<dbReference type="RefSeq" id="WP_253739804.1">
    <property type="nucleotide sequence ID" value="NZ_BAABKA010000046.1"/>
</dbReference>
<dbReference type="Gene3D" id="2.30.30.130">
    <property type="entry name" value="Transposase, Mu, C-terminal"/>
    <property type="match status" value="1"/>
</dbReference>
<dbReference type="InterPro" id="IPR001584">
    <property type="entry name" value="Integrase_cat-core"/>
</dbReference>
<feature type="domain" description="Integrase catalytic" evidence="2">
    <location>
        <begin position="1"/>
        <end position="115"/>
    </location>
</feature>
<keyword evidence="4" id="KW-1185">Reference proteome</keyword>
<dbReference type="InterPro" id="IPR009004">
    <property type="entry name" value="Transposase_Mu_C"/>
</dbReference>
<feature type="region of interest" description="Disordered" evidence="1">
    <location>
        <begin position="257"/>
        <end position="307"/>
    </location>
</feature>
<accession>A0A9X2G935</accession>
<evidence type="ECO:0000259" key="2">
    <source>
        <dbReference type="PROSITE" id="PS50994"/>
    </source>
</evidence>
<dbReference type="InterPro" id="IPR015378">
    <property type="entry name" value="Transposase-like_Mu_C"/>
</dbReference>
<feature type="compositionally biased region" description="Basic and acidic residues" evidence="1">
    <location>
        <begin position="294"/>
        <end position="307"/>
    </location>
</feature>
<dbReference type="AlphaFoldDB" id="A0A9X2G935"/>
<protein>
    <recommendedName>
        <fullName evidence="2">Integrase catalytic domain-containing protein</fullName>
    </recommendedName>
</protein>
<organism evidence="3 4">
    <name type="scientific">Nonomuraea thailandensis</name>
    <dbReference type="NCBI Taxonomy" id="1188745"/>
    <lineage>
        <taxon>Bacteria</taxon>
        <taxon>Bacillati</taxon>
        <taxon>Actinomycetota</taxon>
        <taxon>Actinomycetes</taxon>
        <taxon>Streptosporangiales</taxon>
        <taxon>Streptosporangiaceae</taxon>
        <taxon>Nonomuraea</taxon>
    </lineage>
</organism>
<evidence type="ECO:0000313" key="3">
    <source>
        <dbReference type="EMBL" id="MCP2353322.1"/>
    </source>
</evidence>
<dbReference type="SUPFAM" id="SSF50610">
    <property type="entry name" value="mu transposase, C-terminal domain"/>
    <property type="match status" value="1"/>
</dbReference>
<dbReference type="EMBL" id="JAMZEB010000001">
    <property type="protein sequence ID" value="MCP2353322.1"/>
    <property type="molecule type" value="Genomic_DNA"/>
</dbReference>
<proteinExistence type="predicted"/>
<sequence>MCGIPDIFHLDHGSDFTSLHLEQVMADLRVRPVFTKKGQPHGHGKIERLIGTVNQMCLAHLPGYAPRGTPDRAGQAQLTLPQLDAAIGRFIREVYNQRPHSETKTPPQQRWEAGAFIPRMPTSLEQLDLLLSTVAKPRKIHTDGIHFLNLRYIDPVLADYVTEQATIRYDPRDITEIRVYLRTLDGETFLCRAICPELSGATISLKEITAARNARRKQLRGTLTSRSAVVDRLLAAHNEPLPAAYPTAARAELSTWATPDETTSSGPGSDHAHDRPKPVQAGLPDPDQAAPTATRDDAPRLKRYWNE</sequence>
<dbReference type="GO" id="GO:0003676">
    <property type="term" value="F:nucleic acid binding"/>
    <property type="evidence" value="ECO:0007669"/>
    <property type="project" value="InterPro"/>
</dbReference>
<dbReference type="PROSITE" id="PS50994">
    <property type="entry name" value="INTEGRASE"/>
    <property type="match status" value="1"/>
</dbReference>
<dbReference type="GO" id="GO:0015074">
    <property type="term" value="P:DNA integration"/>
    <property type="evidence" value="ECO:0007669"/>
    <property type="project" value="InterPro"/>
</dbReference>
<dbReference type="Proteomes" id="UP001139648">
    <property type="component" value="Unassembled WGS sequence"/>
</dbReference>
<reference evidence="3" key="1">
    <citation type="submission" date="2022-06" db="EMBL/GenBank/DDBJ databases">
        <title>Sequencing the genomes of 1000 actinobacteria strains.</title>
        <authorList>
            <person name="Klenk H.-P."/>
        </authorList>
    </citation>
    <scope>NUCLEOTIDE SEQUENCE</scope>
    <source>
        <strain evidence="3">DSM 46694</strain>
    </source>
</reference>
<name>A0A9X2G935_9ACTN</name>